<dbReference type="EMBL" id="AP021875">
    <property type="protein sequence ID" value="BBO76804.1"/>
    <property type="molecule type" value="Genomic_DNA"/>
</dbReference>
<evidence type="ECO:0000256" key="7">
    <source>
        <dbReference type="PIRNR" id="PIRNR000077"/>
    </source>
</evidence>
<accession>A0A5K7ZEH0</accession>
<evidence type="ECO:0000256" key="3">
    <source>
        <dbReference type="ARBA" id="ARBA00022982"/>
    </source>
</evidence>
<reference evidence="11 12" key="1">
    <citation type="submission" date="2019-11" db="EMBL/GenBank/DDBJ databases">
        <title>Comparative genomics of hydrocarbon-degrading Desulfosarcina strains.</title>
        <authorList>
            <person name="Watanabe M."/>
            <person name="Kojima H."/>
            <person name="Fukui M."/>
        </authorList>
    </citation>
    <scope>NUCLEOTIDE SEQUENCE [LARGE SCALE GENOMIC DNA]</scope>
    <source>
        <strain evidence="11 12">PP31</strain>
    </source>
</reference>
<evidence type="ECO:0000256" key="2">
    <source>
        <dbReference type="ARBA" id="ARBA00022448"/>
    </source>
</evidence>
<dbReference type="InterPro" id="IPR005746">
    <property type="entry name" value="Thioredoxin"/>
</dbReference>
<keyword evidence="4 9" id="KW-1015">Disulfide bond</keyword>
<dbReference type="CDD" id="cd02947">
    <property type="entry name" value="TRX_family"/>
    <property type="match status" value="1"/>
</dbReference>
<dbReference type="PROSITE" id="PS51352">
    <property type="entry name" value="THIOREDOXIN_2"/>
    <property type="match status" value="1"/>
</dbReference>
<sequence>MVATRKLNQKTFERSILHGVTLLDFDAPWCGPCRAQKPVIDALKKSYHGKAAIRKINIDENRDIALHLGIQSIPTIILFKEGREITRFIGLQTSDTLGNALKQLID</sequence>
<dbReference type="PANTHER" id="PTHR45663">
    <property type="entry name" value="GEO12009P1"/>
    <property type="match status" value="1"/>
</dbReference>
<dbReference type="InterPro" id="IPR036249">
    <property type="entry name" value="Thioredoxin-like_sf"/>
</dbReference>
<gene>
    <name evidence="11" type="primary">trxA_1</name>
    <name evidence="11" type="ORF">DSCW_42210</name>
</gene>
<evidence type="ECO:0000313" key="12">
    <source>
        <dbReference type="Proteomes" id="UP000427769"/>
    </source>
</evidence>
<evidence type="ECO:0000256" key="1">
    <source>
        <dbReference type="ARBA" id="ARBA00008987"/>
    </source>
</evidence>
<feature type="active site" description="Nucleophile" evidence="8">
    <location>
        <position position="30"/>
    </location>
</feature>
<evidence type="ECO:0000256" key="9">
    <source>
        <dbReference type="PIRSR" id="PIRSR000077-4"/>
    </source>
</evidence>
<dbReference type="Gene3D" id="3.40.30.10">
    <property type="entry name" value="Glutaredoxin"/>
    <property type="match status" value="1"/>
</dbReference>
<dbReference type="GO" id="GO:0005737">
    <property type="term" value="C:cytoplasm"/>
    <property type="evidence" value="ECO:0007669"/>
    <property type="project" value="TreeGrafter"/>
</dbReference>
<keyword evidence="2" id="KW-0813">Transport</keyword>
<dbReference type="PIRSF" id="PIRSF000077">
    <property type="entry name" value="Thioredoxin"/>
    <property type="match status" value="1"/>
</dbReference>
<dbReference type="AlphaFoldDB" id="A0A5K7ZEH0"/>
<evidence type="ECO:0000256" key="8">
    <source>
        <dbReference type="PIRSR" id="PIRSR000077-1"/>
    </source>
</evidence>
<feature type="active site" description="Nucleophile" evidence="8">
    <location>
        <position position="33"/>
    </location>
</feature>
<evidence type="ECO:0000259" key="10">
    <source>
        <dbReference type="PROSITE" id="PS51352"/>
    </source>
</evidence>
<dbReference type="Proteomes" id="UP000427769">
    <property type="component" value="Chromosome"/>
</dbReference>
<proteinExistence type="inferred from homology"/>
<dbReference type="Pfam" id="PF00085">
    <property type="entry name" value="Thioredoxin"/>
    <property type="match status" value="1"/>
</dbReference>
<dbReference type="InterPro" id="IPR013766">
    <property type="entry name" value="Thioredoxin_domain"/>
</dbReference>
<keyword evidence="5 9" id="KW-0676">Redox-active center</keyword>
<feature type="disulfide bond" description="Redox-active" evidence="9">
    <location>
        <begin position="30"/>
        <end position="33"/>
    </location>
</feature>
<name>A0A5K7ZEH0_9BACT</name>
<dbReference type="PRINTS" id="PR00421">
    <property type="entry name" value="THIOREDOXIN"/>
</dbReference>
<dbReference type="GO" id="GO:0015035">
    <property type="term" value="F:protein-disulfide reductase activity"/>
    <property type="evidence" value="ECO:0007669"/>
    <property type="project" value="UniProtKB-UniRule"/>
</dbReference>
<dbReference type="SUPFAM" id="SSF52833">
    <property type="entry name" value="Thioredoxin-like"/>
    <property type="match status" value="1"/>
</dbReference>
<dbReference type="RefSeq" id="WP_155305609.1">
    <property type="nucleotide sequence ID" value="NZ_AP021875.1"/>
</dbReference>
<dbReference type="PANTHER" id="PTHR45663:SF11">
    <property type="entry name" value="GEO12009P1"/>
    <property type="match status" value="1"/>
</dbReference>
<feature type="site" description="Contributes to redox potential value" evidence="8">
    <location>
        <position position="31"/>
    </location>
</feature>
<evidence type="ECO:0000313" key="11">
    <source>
        <dbReference type="EMBL" id="BBO76804.1"/>
    </source>
</evidence>
<protein>
    <recommendedName>
        <fullName evidence="6 7">Thioredoxin</fullName>
    </recommendedName>
</protein>
<feature type="site" description="Deprotonates C-terminal active site Cys" evidence="8">
    <location>
        <position position="24"/>
    </location>
</feature>
<organism evidence="11 12">
    <name type="scientific">Desulfosarcina widdelii</name>
    <dbReference type="NCBI Taxonomy" id="947919"/>
    <lineage>
        <taxon>Bacteria</taxon>
        <taxon>Pseudomonadati</taxon>
        <taxon>Thermodesulfobacteriota</taxon>
        <taxon>Desulfobacteria</taxon>
        <taxon>Desulfobacterales</taxon>
        <taxon>Desulfosarcinaceae</taxon>
        <taxon>Desulfosarcina</taxon>
    </lineage>
</organism>
<feature type="site" description="Contributes to redox potential value" evidence="8">
    <location>
        <position position="32"/>
    </location>
</feature>
<comment type="similarity">
    <text evidence="1 7">Belongs to the thioredoxin family.</text>
</comment>
<feature type="domain" description="Thioredoxin" evidence="10">
    <location>
        <begin position="1"/>
        <end position="106"/>
    </location>
</feature>
<keyword evidence="3" id="KW-0249">Electron transport</keyword>
<evidence type="ECO:0000256" key="6">
    <source>
        <dbReference type="NCBIfam" id="TIGR01068"/>
    </source>
</evidence>
<evidence type="ECO:0000256" key="4">
    <source>
        <dbReference type="ARBA" id="ARBA00023157"/>
    </source>
</evidence>
<dbReference type="KEGG" id="dwd:DSCW_42210"/>
<evidence type="ECO:0000256" key="5">
    <source>
        <dbReference type="ARBA" id="ARBA00023284"/>
    </source>
</evidence>
<dbReference type="OrthoDB" id="9790390at2"/>
<dbReference type="NCBIfam" id="TIGR01068">
    <property type="entry name" value="thioredoxin"/>
    <property type="match status" value="1"/>
</dbReference>
<keyword evidence="12" id="KW-1185">Reference proteome</keyword>